<dbReference type="HOGENOM" id="CLU_2510431_0_0_0"/>
<dbReference type="EnsemblBacteria" id="CAD71418">
    <property type="protein sequence ID" value="CAD71418"/>
    <property type="gene ID" value="RB160"/>
</dbReference>
<evidence type="ECO:0000313" key="2">
    <source>
        <dbReference type="Proteomes" id="UP000001025"/>
    </source>
</evidence>
<organism evidence="1 2">
    <name type="scientific">Rhodopirellula baltica (strain DSM 10527 / NCIMB 13988 / SH1)</name>
    <dbReference type="NCBI Taxonomy" id="243090"/>
    <lineage>
        <taxon>Bacteria</taxon>
        <taxon>Pseudomonadati</taxon>
        <taxon>Planctomycetota</taxon>
        <taxon>Planctomycetia</taxon>
        <taxon>Pirellulales</taxon>
        <taxon>Pirellulaceae</taxon>
        <taxon>Rhodopirellula</taxon>
    </lineage>
</organism>
<evidence type="ECO:0000313" key="1">
    <source>
        <dbReference type="EMBL" id="CAD71418.1"/>
    </source>
</evidence>
<accession>Q7UZ65</accession>
<dbReference type="AlphaFoldDB" id="Q7UZ65"/>
<proteinExistence type="predicted"/>
<dbReference type="InParanoid" id="Q7UZ65"/>
<keyword evidence="2" id="KW-1185">Reference proteome</keyword>
<name>Q7UZ65_RHOBA</name>
<dbReference type="KEGG" id="rba:RB160"/>
<gene>
    <name evidence="1" type="ordered locus">RB160</name>
</gene>
<protein>
    <submittedName>
        <fullName evidence="1">Uncharacterized protein</fullName>
    </submittedName>
</protein>
<sequence length="85" mass="9760">MEVLEAFIKCGPKGAVSKRAVSRTFQKHASRYDAQRGPAPIDGDCFLPPERPERLCRSHRSRKPRQQKPLFDDSRIAFLDSTFTR</sequence>
<dbReference type="EMBL" id="BX294133">
    <property type="protein sequence ID" value="CAD71418.1"/>
    <property type="molecule type" value="Genomic_DNA"/>
</dbReference>
<dbReference type="Proteomes" id="UP000001025">
    <property type="component" value="Chromosome"/>
</dbReference>
<reference evidence="1 2" key="1">
    <citation type="journal article" date="2003" name="Proc. Natl. Acad. Sci. U.S.A.">
        <title>Complete genome sequence of the marine planctomycete Pirellula sp. strain 1.</title>
        <authorList>
            <person name="Gloeckner F.O."/>
            <person name="Kube M."/>
            <person name="Bauer M."/>
            <person name="Teeling H."/>
            <person name="Lombardot T."/>
            <person name="Ludwig W."/>
            <person name="Gade D."/>
            <person name="Beck A."/>
            <person name="Borzym K."/>
            <person name="Heitmann K."/>
            <person name="Rabus R."/>
            <person name="Schlesner H."/>
            <person name="Amann R."/>
            <person name="Reinhardt R."/>
        </authorList>
    </citation>
    <scope>NUCLEOTIDE SEQUENCE [LARGE SCALE GENOMIC DNA]</scope>
    <source>
        <strain evidence="2">DSM 10527 / NCIMB 13988 / SH1</strain>
    </source>
</reference>